<evidence type="ECO:0000313" key="1">
    <source>
        <dbReference type="EMBL" id="ACU18799.1"/>
    </source>
</evidence>
<reference evidence="1" key="1">
    <citation type="submission" date="2009-08" db="EMBL/GenBank/DDBJ databases">
        <authorList>
            <person name="Cheung F."/>
            <person name="Xiao Y."/>
            <person name="Chan A."/>
            <person name="Moskal W."/>
            <person name="Town C.D."/>
        </authorList>
    </citation>
    <scope>NUCLEOTIDE SEQUENCE</scope>
</reference>
<dbReference type="EMBL" id="BT094484">
    <property type="protein sequence ID" value="ACU18799.1"/>
    <property type="molecule type" value="mRNA"/>
</dbReference>
<organism evidence="1">
    <name type="scientific">Glycine max</name>
    <name type="common">Soybean</name>
    <name type="synonym">Glycine hispida</name>
    <dbReference type="NCBI Taxonomy" id="3847"/>
    <lineage>
        <taxon>Eukaryota</taxon>
        <taxon>Viridiplantae</taxon>
        <taxon>Streptophyta</taxon>
        <taxon>Embryophyta</taxon>
        <taxon>Tracheophyta</taxon>
        <taxon>Spermatophyta</taxon>
        <taxon>Magnoliopsida</taxon>
        <taxon>eudicotyledons</taxon>
        <taxon>Gunneridae</taxon>
        <taxon>Pentapetalae</taxon>
        <taxon>rosids</taxon>
        <taxon>fabids</taxon>
        <taxon>Fabales</taxon>
        <taxon>Fabaceae</taxon>
        <taxon>Papilionoideae</taxon>
        <taxon>50 kb inversion clade</taxon>
        <taxon>NPAAA clade</taxon>
        <taxon>indigoferoid/millettioid clade</taxon>
        <taxon>Phaseoleae</taxon>
        <taxon>Glycine</taxon>
        <taxon>Glycine subgen. Soja</taxon>
    </lineage>
</organism>
<name>C6TAE7_SOYBN</name>
<accession>C6TAE7</accession>
<proteinExistence type="evidence at transcript level"/>
<protein>
    <recommendedName>
        <fullName evidence="2">Reverse transcriptase Ty1/copia-type domain-containing protein</fullName>
    </recommendedName>
</protein>
<evidence type="ECO:0008006" key="2">
    <source>
        <dbReference type="Google" id="ProtNLM"/>
    </source>
</evidence>
<dbReference type="PANTHER" id="PTHR11439">
    <property type="entry name" value="GAG-POL-RELATED RETROTRANSPOSON"/>
    <property type="match status" value="1"/>
</dbReference>
<sequence length="118" mass="13807">MVLTQSHYVEKLLKKFNYFYVKLVFTPYDSSIKLKKNLSKGISSHKYSQIIGSLLHLTNFSRPDITYAVGKLGRYTNNPDHSHWIALERVFRYIKGIINYDIHYTCFHVVIEGFSDAN</sequence>
<dbReference type="PANTHER" id="PTHR11439:SF521">
    <property type="entry name" value="RNA-DIRECTED DNA POLYMERASE"/>
    <property type="match status" value="1"/>
</dbReference>
<dbReference type="AlphaFoldDB" id="C6TAE7"/>